<accession>A0ABN6ND43</accession>
<dbReference type="EMBL" id="AP025592">
    <property type="protein sequence ID" value="BDG10064.1"/>
    <property type="molecule type" value="Genomic_DNA"/>
</dbReference>
<dbReference type="RefSeq" id="WP_248342458.1">
    <property type="nucleotide sequence ID" value="NZ_AP025592.1"/>
</dbReference>
<proteinExistence type="predicted"/>
<organism evidence="1 2">
    <name type="scientific">Anaeromyxobacter paludicola</name>
    <dbReference type="NCBI Taxonomy" id="2918171"/>
    <lineage>
        <taxon>Bacteria</taxon>
        <taxon>Pseudomonadati</taxon>
        <taxon>Myxococcota</taxon>
        <taxon>Myxococcia</taxon>
        <taxon>Myxococcales</taxon>
        <taxon>Cystobacterineae</taxon>
        <taxon>Anaeromyxobacteraceae</taxon>
        <taxon>Anaeromyxobacter</taxon>
    </lineage>
</organism>
<keyword evidence="2" id="KW-1185">Reference proteome</keyword>
<sequence>MRFQSVGVCMPEQELDPTVSPFADVRAVAQDAPPIDPAALKAQIAATVRSDSESRRAITPEHLIQALAPELPADALSVLLSEMAAEGGFTDIKAIVAPSGRIYLFSEPHLGRNEAAEQALVEEARLAIVEKIRRDSQFVALTPAADLERFFPWPEPEKRAALLAELQADPRFGDIQTVTGPGGEVYYHSNAYLSGNYGKIMMRAKANDPGWAIAELVRDRSRVMPAPTRITVFDDRVFGLSPDQIQGFLGALGEPGSPFADIKKLVHPTTGAVYLYSDQWLPEAAAFASMDWDEVGARQNP</sequence>
<protein>
    <recommendedName>
        <fullName evidence="3">Clp R domain-containing protein</fullName>
    </recommendedName>
</protein>
<dbReference type="Proteomes" id="UP001162734">
    <property type="component" value="Chromosome"/>
</dbReference>
<gene>
    <name evidence="1" type="ORF">AMPC_31770</name>
</gene>
<evidence type="ECO:0000313" key="1">
    <source>
        <dbReference type="EMBL" id="BDG10064.1"/>
    </source>
</evidence>
<reference evidence="2" key="1">
    <citation type="journal article" date="2022" name="Int. J. Syst. Evol. Microbiol.">
        <title>Anaeromyxobacter oryzae sp. nov., Anaeromyxobacter diazotrophicus sp. nov. and Anaeromyxobacter paludicola sp. nov., isolated from paddy soils.</title>
        <authorList>
            <person name="Itoh H."/>
            <person name="Xu Z."/>
            <person name="Mise K."/>
            <person name="Masuda Y."/>
            <person name="Ushijima N."/>
            <person name="Hayakawa C."/>
            <person name="Shiratori Y."/>
            <person name="Senoo K."/>
        </authorList>
    </citation>
    <scope>NUCLEOTIDE SEQUENCE [LARGE SCALE GENOMIC DNA]</scope>
    <source>
        <strain evidence="2">Red630</strain>
    </source>
</reference>
<evidence type="ECO:0000313" key="2">
    <source>
        <dbReference type="Proteomes" id="UP001162734"/>
    </source>
</evidence>
<name>A0ABN6ND43_9BACT</name>
<evidence type="ECO:0008006" key="3">
    <source>
        <dbReference type="Google" id="ProtNLM"/>
    </source>
</evidence>